<proteinExistence type="predicted"/>
<reference evidence="2" key="2">
    <citation type="submission" date="2025-05" db="UniProtKB">
        <authorList>
            <consortium name="Ensembl"/>
        </authorList>
    </citation>
    <scope>IDENTIFICATION</scope>
</reference>
<dbReference type="Gene3D" id="1.10.10.10">
    <property type="entry name" value="Winged helix-like DNA-binding domain superfamily/Winged helix DNA-binding domain"/>
    <property type="match status" value="1"/>
</dbReference>
<evidence type="ECO:0000313" key="3">
    <source>
        <dbReference type="Proteomes" id="UP000694402"/>
    </source>
</evidence>
<dbReference type="Proteomes" id="UP000694402">
    <property type="component" value="Unassembled WGS sequence"/>
</dbReference>
<dbReference type="Ensembl" id="ENSOTST00005168139.1">
    <property type="protein sequence ID" value="ENSOTSP00005138881.1"/>
    <property type="gene ID" value="ENSOTSG00005071723.1"/>
</dbReference>
<dbReference type="Pfam" id="PF25787">
    <property type="entry name" value="HTH_SB"/>
    <property type="match status" value="1"/>
</dbReference>
<dbReference type="Ensembl" id="ENSOTST00005156085.1">
    <property type="protein sequence ID" value="ENSOTSP00005120212.1"/>
    <property type="gene ID" value="ENSOTSG00005071723.1"/>
</dbReference>
<dbReference type="InterPro" id="IPR057667">
    <property type="entry name" value="HTH_SB"/>
</dbReference>
<dbReference type="AlphaFoldDB" id="A0AAZ3RC65"/>
<dbReference type="GO" id="GO:0003676">
    <property type="term" value="F:nucleic acid binding"/>
    <property type="evidence" value="ECO:0007669"/>
    <property type="project" value="InterPro"/>
</dbReference>
<dbReference type="InterPro" id="IPR036388">
    <property type="entry name" value="WH-like_DNA-bd_sf"/>
</dbReference>
<organism evidence="2 3">
    <name type="scientific">Oncorhynchus tshawytscha</name>
    <name type="common">Chinook salmon</name>
    <name type="synonym">Salmo tshawytscha</name>
    <dbReference type="NCBI Taxonomy" id="74940"/>
    <lineage>
        <taxon>Eukaryota</taxon>
        <taxon>Metazoa</taxon>
        <taxon>Chordata</taxon>
        <taxon>Craniata</taxon>
        <taxon>Vertebrata</taxon>
        <taxon>Euteleostomi</taxon>
        <taxon>Actinopterygii</taxon>
        <taxon>Neopterygii</taxon>
        <taxon>Teleostei</taxon>
        <taxon>Protacanthopterygii</taxon>
        <taxon>Salmoniformes</taxon>
        <taxon>Salmonidae</taxon>
        <taxon>Salmoninae</taxon>
        <taxon>Oncorhynchus</taxon>
    </lineage>
</organism>
<evidence type="ECO:0000313" key="2">
    <source>
        <dbReference type="Ensembl" id="ENSOTSP00005138881.1"/>
    </source>
</evidence>
<reference evidence="3" key="1">
    <citation type="journal article" date="2018" name="PLoS ONE">
        <title>Chinook salmon (Oncorhynchus tshawytscha) genome and transcriptome.</title>
        <authorList>
            <person name="Christensen K.A."/>
            <person name="Leong J.S."/>
            <person name="Sakhrani D."/>
            <person name="Biagi C.A."/>
            <person name="Minkley D.R."/>
            <person name="Withler R.E."/>
            <person name="Rondeau E.B."/>
            <person name="Koop B.F."/>
            <person name="Devlin R.H."/>
        </authorList>
    </citation>
    <scope>NUCLEOTIDE SEQUENCE [LARGE SCALE GENOMIC DNA]</scope>
</reference>
<dbReference type="Gene3D" id="3.30.420.10">
    <property type="entry name" value="Ribonuclease H-like superfamily/Ribonuclease H"/>
    <property type="match status" value="1"/>
</dbReference>
<dbReference type="InterPro" id="IPR036397">
    <property type="entry name" value="RNaseH_sf"/>
</dbReference>
<keyword evidence="3" id="KW-1185">Reference proteome</keyword>
<name>A0AAZ3RC65_ONCTS</name>
<accession>A0AAZ3RC65</accession>
<sequence>MAHTSLYSVPQLTCQSKNQAVRSTELSVELRDRFVSRNRSGEGYRRHSAALKVPKDTVASILKWKKFGTIKTLPKAVRLAKMSNRGIRALAREVTKNPMISLWRWENLPEGQPSLQHSTNQTFMVLARRKTLFSKRHMTTCLEFTKSHLKDSQTMRNNILWSDETKIELFGLNAECHIGWKPGTIPTGKNGGSIMLWGCFFSAAGTGRLVTIEGKDEWRKVQRSLDENLLRTSDWSKGSPSNKTMQEWLRDKSLNVLELPSQSSKPIVSGETFPIQPDRA</sequence>
<dbReference type="GeneTree" id="ENSGT01120000271870"/>
<evidence type="ECO:0000259" key="1">
    <source>
        <dbReference type="Pfam" id="PF25787"/>
    </source>
</evidence>
<feature type="domain" description="Sleeping Beauty transposase HTH" evidence="1">
    <location>
        <begin position="22"/>
        <end position="70"/>
    </location>
</feature>
<protein>
    <recommendedName>
        <fullName evidence="1">Sleeping Beauty transposase HTH domain-containing protein</fullName>
    </recommendedName>
</protein>